<dbReference type="InterPro" id="IPR036249">
    <property type="entry name" value="Thioredoxin-like_sf"/>
</dbReference>
<dbReference type="RefSeq" id="WP_050740071.1">
    <property type="nucleotide sequence ID" value="NZ_LGYO01000022.1"/>
</dbReference>
<keyword evidence="2 5" id="KW-0575">Peroxidase</keyword>
<dbReference type="SUPFAM" id="SSF52833">
    <property type="entry name" value="Thioredoxin-like"/>
    <property type="match status" value="1"/>
</dbReference>
<dbReference type="CDD" id="cd00340">
    <property type="entry name" value="GSH_Peroxidase"/>
    <property type="match status" value="1"/>
</dbReference>
<protein>
    <recommendedName>
        <fullName evidence="5">Glutathione peroxidase</fullName>
    </recommendedName>
</protein>
<dbReference type="Gene3D" id="3.40.30.10">
    <property type="entry name" value="Glutaredoxin"/>
    <property type="match status" value="1"/>
</dbReference>
<dbReference type="PROSITE" id="PS00763">
    <property type="entry name" value="GLUTATHIONE_PEROXID_2"/>
    <property type="match status" value="1"/>
</dbReference>
<evidence type="ECO:0000259" key="6">
    <source>
        <dbReference type="PROSITE" id="PS51352"/>
    </source>
</evidence>
<keyword evidence="8" id="KW-1185">Reference proteome</keyword>
<dbReference type="Proteomes" id="UP000036873">
    <property type="component" value="Unassembled WGS sequence"/>
</dbReference>
<evidence type="ECO:0000256" key="3">
    <source>
        <dbReference type="ARBA" id="ARBA00023002"/>
    </source>
</evidence>
<dbReference type="OrthoDB" id="9809733at2"/>
<dbReference type="STRING" id="52689.AKG39_09070"/>
<comment type="similarity">
    <text evidence="1 5">Belongs to the glutathione peroxidase family.</text>
</comment>
<organism evidence="7 8">
    <name type="scientific">Acetobacterium bakii</name>
    <dbReference type="NCBI Taxonomy" id="52689"/>
    <lineage>
        <taxon>Bacteria</taxon>
        <taxon>Bacillati</taxon>
        <taxon>Bacillota</taxon>
        <taxon>Clostridia</taxon>
        <taxon>Eubacteriales</taxon>
        <taxon>Eubacteriaceae</taxon>
        <taxon>Acetobacterium</taxon>
    </lineage>
</organism>
<proteinExistence type="inferred from homology"/>
<dbReference type="GO" id="GO:0004601">
    <property type="term" value="F:peroxidase activity"/>
    <property type="evidence" value="ECO:0007669"/>
    <property type="project" value="UniProtKB-KW"/>
</dbReference>
<sequence length="179" mass="20315">MNIYDFTVKDTDQNDVSMSDYKGKVLLIVNTATGCGFTPQYEGLEMLYEKHKDRGFEILDFPCNQFLGQAPGTDEEIVSFCQLNYGVAFKTFSKIEVNGKNADPLYVYLKDQISDDIQDPQANAIKKAFRDLTHNIGGNSIKWNFTKFLVDQEGKVVARFAPAFKPEDIEPYIEKLLNS</sequence>
<evidence type="ECO:0000256" key="4">
    <source>
        <dbReference type="PIRSR" id="PIRSR000303-1"/>
    </source>
</evidence>
<evidence type="ECO:0000313" key="7">
    <source>
        <dbReference type="EMBL" id="KNZ41777.1"/>
    </source>
</evidence>
<dbReference type="EMBL" id="LGYO01000022">
    <property type="protein sequence ID" value="KNZ41777.1"/>
    <property type="molecule type" value="Genomic_DNA"/>
</dbReference>
<evidence type="ECO:0000256" key="1">
    <source>
        <dbReference type="ARBA" id="ARBA00006926"/>
    </source>
</evidence>
<feature type="domain" description="Thioredoxin" evidence="6">
    <location>
        <begin position="1"/>
        <end position="178"/>
    </location>
</feature>
<dbReference type="InterPro" id="IPR029759">
    <property type="entry name" value="GPX_AS"/>
</dbReference>
<evidence type="ECO:0000256" key="2">
    <source>
        <dbReference type="ARBA" id="ARBA00022559"/>
    </source>
</evidence>
<dbReference type="PANTHER" id="PTHR11592">
    <property type="entry name" value="GLUTATHIONE PEROXIDASE"/>
    <property type="match status" value="1"/>
</dbReference>
<feature type="active site" evidence="4">
    <location>
        <position position="35"/>
    </location>
</feature>
<dbReference type="PROSITE" id="PS51352">
    <property type="entry name" value="THIOREDOXIN_2"/>
    <property type="match status" value="1"/>
</dbReference>
<dbReference type="PIRSF" id="PIRSF000303">
    <property type="entry name" value="Glutathion_perox"/>
    <property type="match status" value="1"/>
</dbReference>
<dbReference type="InterPro" id="IPR000889">
    <property type="entry name" value="Glutathione_peroxidase"/>
</dbReference>
<dbReference type="PROSITE" id="PS51355">
    <property type="entry name" value="GLUTATHIONE_PEROXID_3"/>
    <property type="match status" value="1"/>
</dbReference>
<dbReference type="AlphaFoldDB" id="A0A0L6U0A6"/>
<dbReference type="InterPro" id="IPR013766">
    <property type="entry name" value="Thioredoxin_domain"/>
</dbReference>
<dbReference type="PRINTS" id="PR01011">
    <property type="entry name" value="GLUTPROXDASE"/>
</dbReference>
<dbReference type="PANTHER" id="PTHR11592:SF78">
    <property type="entry name" value="GLUTATHIONE PEROXIDASE"/>
    <property type="match status" value="1"/>
</dbReference>
<gene>
    <name evidence="7" type="ORF">AKG39_09070</name>
</gene>
<dbReference type="PATRIC" id="fig|52689.4.peg.1020"/>
<comment type="caution">
    <text evidence="7">The sequence shown here is derived from an EMBL/GenBank/DDBJ whole genome shotgun (WGS) entry which is preliminary data.</text>
</comment>
<evidence type="ECO:0000313" key="8">
    <source>
        <dbReference type="Proteomes" id="UP000036873"/>
    </source>
</evidence>
<accession>A0A0L6U0A6</accession>
<dbReference type="GO" id="GO:0034599">
    <property type="term" value="P:cellular response to oxidative stress"/>
    <property type="evidence" value="ECO:0007669"/>
    <property type="project" value="TreeGrafter"/>
</dbReference>
<dbReference type="InterPro" id="IPR029760">
    <property type="entry name" value="GPX_CS"/>
</dbReference>
<keyword evidence="3 5" id="KW-0560">Oxidoreductase</keyword>
<dbReference type="FunFam" id="3.40.30.10:FF:000010">
    <property type="entry name" value="Glutathione peroxidase"/>
    <property type="match status" value="1"/>
</dbReference>
<name>A0A0L6U0A6_9FIRM</name>
<dbReference type="PROSITE" id="PS00460">
    <property type="entry name" value="GLUTATHIONE_PEROXID_1"/>
    <property type="match status" value="1"/>
</dbReference>
<evidence type="ECO:0000256" key="5">
    <source>
        <dbReference type="RuleBase" id="RU000499"/>
    </source>
</evidence>
<dbReference type="Pfam" id="PF00255">
    <property type="entry name" value="GSHPx"/>
    <property type="match status" value="1"/>
</dbReference>
<reference evidence="8" key="1">
    <citation type="submission" date="2015-07" db="EMBL/GenBank/DDBJ databases">
        <title>Draft genome sequence of Acetobacterium bakii DSM 8293, a potential psychrophilic chemical producer through syngas fermentation.</title>
        <authorList>
            <person name="Song Y."/>
            <person name="Hwang S."/>
            <person name="Cho B.-K."/>
        </authorList>
    </citation>
    <scope>NUCLEOTIDE SEQUENCE [LARGE SCALE GENOMIC DNA]</scope>
    <source>
        <strain evidence="8">DSM 8239</strain>
    </source>
</reference>